<sequence length="225" mass="25554">MRDAKGFLIKRRNKSEAASISPKMKSKGSSKRKVLMSIKINLVVKALEAYTKLTNPDEELMVIAKGCVKQSYCKVERLIYKILKKFGPQLEIEKKQKVISALKSPATDASSFRTLAPERKKRIHRLNMGVSRNKNIIMNSPMTRKHNLTVGNPDLPHSCRGKGSLFVLDKGNKLKLNIRAKKVVLPPISGSKEKGLTSKIKQFLGIQKKKKNFKYIIFKRKIHEN</sequence>
<comment type="caution">
    <text evidence="1">The sequence shown here is derived from an EMBL/GenBank/DDBJ whole genome shotgun (WGS) entry which is preliminary data.</text>
</comment>
<evidence type="ECO:0000313" key="1">
    <source>
        <dbReference type="EMBL" id="CAI2361579.1"/>
    </source>
</evidence>
<keyword evidence="2" id="KW-1185">Reference proteome</keyword>
<evidence type="ECO:0000313" key="2">
    <source>
        <dbReference type="Proteomes" id="UP001295684"/>
    </source>
</evidence>
<dbReference type="Proteomes" id="UP001295684">
    <property type="component" value="Unassembled WGS sequence"/>
</dbReference>
<accession>A0AAD1U9Q6</accession>
<protein>
    <submittedName>
        <fullName evidence="1">Uncharacterized protein</fullName>
    </submittedName>
</protein>
<dbReference type="AlphaFoldDB" id="A0AAD1U9Q6"/>
<dbReference type="EMBL" id="CAMPGE010002768">
    <property type="protein sequence ID" value="CAI2361579.1"/>
    <property type="molecule type" value="Genomic_DNA"/>
</dbReference>
<organism evidence="1 2">
    <name type="scientific">Euplotes crassus</name>
    <dbReference type="NCBI Taxonomy" id="5936"/>
    <lineage>
        <taxon>Eukaryota</taxon>
        <taxon>Sar</taxon>
        <taxon>Alveolata</taxon>
        <taxon>Ciliophora</taxon>
        <taxon>Intramacronucleata</taxon>
        <taxon>Spirotrichea</taxon>
        <taxon>Hypotrichia</taxon>
        <taxon>Euplotida</taxon>
        <taxon>Euplotidae</taxon>
        <taxon>Moneuplotes</taxon>
    </lineage>
</organism>
<reference evidence="1" key="1">
    <citation type="submission" date="2023-07" db="EMBL/GenBank/DDBJ databases">
        <authorList>
            <consortium name="AG Swart"/>
            <person name="Singh M."/>
            <person name="Singh A."/>
            <person name="Seah K."/>
            <person name="Emmerich C."/>
        </authorList>
    </citation>
    <scope>NUCLEOTIDE SEQUENCE</scope>
    <source>
        <strain evidence="1">DP1</strain>
    </source>
</reference>
<gene>
    <name evidence="1" type="ORF">ECRASSUSDP1_LOCUS2890</name>
</gene>
<name>A0AAD1U9Q6_EUPCR</name>
<proteinExistence type="predicted"/>